<dbReference type="PROSITE" id="PS50268">
    <property type="entry name" value="CADHERIN_2"/>
    <property type="match status" value="10"/>
</dbReference>
<dbReference type="FunFam" id="2.60.40.60:FF:000080">
    <property type="entry name" value="FAT atypical cadherin 1"/>
    <property type="match status" value="1"/>
</dbReference>
<dbReference type="Pfam" id="PF00028">
    <property type="entry name" value="Cadherin"/>
    <property type="match status" value="8"/>
</dbReference>
<dbReference type="GO" id="GO:0007156">
    <property type="term" value="P:homophilic cell adhesion via plasma membrane adhesion molecules"/>
    <property type="evidence" value="ECO:0007669"/>
    <property type="project" value="InterPro"/>
</dbReference>
<feature type="domain" description="Cadherin" evidence="11">
    <location>
        <begin position="66"/>
        <end position="168"/>
    </location>
</feature>
<keyword evidence="6" id="KW-1133">Transmembrane helix</keyword>
<dbReference type="GO" id="GO:0008013">
    <property type="term" value="F:beta-catenin binding"/>
    <property type="evidence" value="ECO:0007669"/>
    <property type="project" value="TreeGrafter"/>
</dbReference>
<dbReference type="GO" id="GO:0045296">
    <property type="term" value="F:cadherin binding"/>
    <property type="evidence" value="ECO:0007669"/>
    <property type="project" value="TreeGrafter"/>
</dbReference>
<dbReference type="CDD" id="cd11304">
    <property type="entry name" value="Cadherin_repeat"/>
    <property type="match status" value="11"/>
</dbReference>
<dbReference type="FunFam" id="2.60.40.60:FF:000263">
    <property type="entry name" value="LOW QUALITY PROTEIN: protocadherin-23"/>
    <property type="match status" value="1"/>
</dbReference>
<evidence type="ECO:0000256" key="5">
    <source>
        <dbReference type="ARBA" id="ARBA00022889"/>
    </source>
</evidence>
<feature type="region of interest" description="Disordered" evidence="10">
    <location>
        <begin position="1"/>
        <end position="39"/>
    </location>
</feature>
<evidence type="ECO:0000259" key="11">
    <source>
        <dbReference type="PROSITE" id="PS50268"/>
    </source>
</evidence>
<evidence type="ECO:0000256" key="2">
    <source>
        <dbReference type="ARBA" id="ARBA00022692"/>
    </source>
</evidence>
<sequence>ISPSGRRMGKGHQQRGAPAGKRLLFPGRRGSPRGLPGGGGATGAQRFLLGLFMHAWLWVASGSYAQVFNLSLSVDEGLPPDTLVGDIRAGLPAAQQQEGGGFFLSEDSDDSPLLDDFHVHPDTGIIRTARCLDRERRDHYSFVAATLLGAVVQVEIRVNDVNDHSPSFPRDSLKLDVSELSPPGTAFRLPGAHDPDAGLFSTQGYTLVQPSDLPEDPAGPFFQLRYGTPGSPQSSSPLEPLDLVLLRRLDREAELSGVVRVQRPLDREEQAWHQLVVEARDGGAEPEVATVRVSIAVLDVNDNPPAIHLLFLTEGGAARVSEGAALGDYVARVSVSDADGDPEQEEEAFGEPGVGLGGGSISLSLEGGDGAFALRSGGSPGVFFLCVEGPLDRENRDLYDLRLVATDETLLLRVADLNDQPPFFSREHYLASVSEAAAPGTAVVWVSASDADEAGTDHARLRYSLVHLPVRCNPEGVWPSAAECGPSFTIDPETGVISTVRSLDREVQEAVELRVVAQDLGEPPLTATCLVSITVDDVNDNEPIFRRQVYNATLAEHAPVGHCFLQVKASDADAGLYGFVEYSLYDGFQSYDASPAFQIHPHDGRICVSQDIDRERDPATYDLLVKAKDGGGLSAQAFVRVEMEDVNDNEPVFNPSTYVMSISGQTQPGTEIINVLATDRDSGIYGTVVYELIPGDLSSLFTIDSTSGIIYLTSTLSHLESTTLLLMVCARDGGGLTSVVNADITIHILQTTLAPAEFERPKYTFSVYEDVPENSPVGTVKAKESLNSSEPIFYRISSGDLDRKFSIHPWLGVIRTQKPLDHETQPVVVLTVQAQLGSLPAYSSTEVNITVIDVNDNHPVFPKASDEVQIPQTTLPGTALYLARAQDKDSGKNGFIRYTIASQNPSIFAIDSGLGAVFLNESLGSHVPRKCTLTLAAQDLGVPSRASLLVLTVAIEEQEQSPSLAFENLIYQVEVSECLSLMTQILQIQAYPLGPQRPSSRLLYSLEPSTDSAVFGVRPDTGWIYLRRQLDYESTQTYNFRAFAWIPEDRLSQNVSTSVIVHVLDENDNSPTFLHDVLFLKVEESPVPQGVIGKITAIDRDSGKNGQLSYFLLSDGKFFKMNPNTGEFISWVALDHELQGHHQVTVLVTDHGSPPRNATMVVYVSVTDINDNSPYFPQCLPGEELHVKVLEGQPVNMLVTTVFAKDFDEGNNAEVVYSVSSGKRLSGMGLRSCGQFIFVILSYFS</sequence>
<keyword evidence="3" id="KW-0677">Repeat</keyword>
<evidence type="ECO:0000256" key="4">
    <source>
        <dbReference type="ARBA" id="ARBA00022837"/>
    </source>
</evidence>
<feature type="domain" description="Cadherin" evidence="11">
    <location>
        <begin position="862"/>
        <end position="964"/>
    </location>
</feature>
<keyword evidence="4 9" id="KW-0106">Calcium</keyword>
<keyword evidence="5" id="KW-0130">Cell adhesion</keyword>
<dbReference type="Ensembl" id="ENSUMAT00000026457.1">
    <property type="protein sequence ID" value="ENSUMAP00000022321.1"/>
    <property type="gene ID" value="ENSUMAG00000016319.1"/>
</dbReference>
<proteinExistence type="predicted"/>
<evidence type="ECO:0000256" key="6">
    <source>
        <dbReference type="ARBA" id="ARBA00022989"/>
    </source>
</evidence>
<keyword evidence="7" id="KW-0472">Membrane</keyword>
<evidence type="ECO:0000256" key="3">
    <source>
        <dbReference type="ARBA" id="ARBA00022737"/>
    </source>
</evidence>
<feature type="domain" description="Cadherin" evidence="11">
    <location>
        <begin position="654"/>
        <end position="763"/>
    </location>
</feature>
<dbReference type="GO" id="GO:0016477">
    <property type="term" value="P:cell migration"/>
    <property type="evidence" value="ECO:0007669"/>
    <property type="project" value="TreeGrafter"/>
</dbReference>
<feature type="domain" description="Cadherin" evidence="11">
    <location>
        <begin position="318"/>
        <end position="424"/>
    </location>
</feature>
<dbReference type="FunFam" id="2.60.40.60:FF:000081">
    <property type="entry name" value="protocadherin Fat 4"/>
    <property type="match status" value="1"/>
</dbReference>
<gene>
    <name evidence="12" type="primary">DCHS2</name>
</gene>
<evidence type="ECO:0000256" key="10">
    <source>
        <dbReference type="SAM" id="MobiDB-lite"/>
    </source>
</evidence>
<dbReference type="FunFam" id="2.60.40.60:FF:000227">
    <property type="entry name" value="Dachsous cadherin-related 2"/>
    <property type="match status" value="1"/>
</dbReference>
<dbReference type="FunFam" id="2.60.40.60:FF:000267">
    <property type="entry name" value="Dachsous cadherin-related 2"/>
    <property type="match status" value="1"/>
</dbReference>
<dbReference type="InterPro" id="IPR015919">
    <property type="entry name" value="Cadherin-like_sf"/>
</dbReference>
<reference evidence="12" key="1">
    <citation type="submission" date="2019-03" db="UniProtKB">
        <authorList>
            <consortium name="Ensembl"/>
        </authorList>
    </citation>
    <scope>IDENTIFICATION</scope>
</reference>
<dbReference type="GO" id="GO:0009653">
    <property type="term" value="P:anatomical structure morphogenesis"/>
    <property type="evidence" value="ECO:0007669"/>
    <property type="project" value="UniProtKB-ARBA"/>
</dbReference>
<dbReference type="GO" id="GO:0005509">
    <property type="term" value="F:calcium ion binding"/>
    <property type="evidence" value="ECO:0007669"/>
    <property type="project" value="UniProtKB-UniRule"/>
</dbReference>
<feature type="domain" description="Cadherin" evidence="11">
    <location>
        <begin position="759"/>
        <end position="861"/>
    </location>
</feature>
<dbReference type="PANTHER" id="PTHR24027">
    <property type="entry name" value="CADHERIN-23"/>
    <property type="match status" value="1"/>
</dbReference>
<dbReference type="GO" id="GO:0016342">
    <property type="term" value="C:catenin complex"/>
    <property type="evidence" value="ECO:0007669"/>
    <property type="project" value="TreeGrafter"/>
</dbReference>
<dbReference type="AlphaFoldDB" id="A0A452UMV1"/>
<dbReference type="FunFam" id="2.60.40.60:FF:000211">
    <property type="entry name" value="Dachsous cadherin-related 2"/>
    <property type="match status" value="1"/>
</dbReference>
<evidence type="ECO:0000256" key="9">
    <source>
        <dbReference type="PROSITE-ProRule" id="PRU00043"/>
    </source>
</evidence>
<feature type="domain" description="Cadherin" evidence="11">
    <location>
        <begin position="169"/>
        <end position="307"/>
    </location>
</feature>
<name>A0A452UMV1_URSMA</name>
<dbReference type="InterPro" id="IPR020894">
    <property type="entry name" value="Cadherin_CS"/>
</dbReference>
<dbReference type="InterPro" id="IPR002126">
    <property type="entry name" value="Cadherin-like_dom"/>
</dbReference>
<dbReference type="PANTHER" id="PTHR24027:SF438">
    <property type="entry name" value="CADHERIN 23"/>
    <property type="match status" value="1"/>
</dbReference>
<feature type="domain" description="Cadherin" evidence="11">
    <location>
        <begin position="967"/>
        <end position="1073"/>
    </location>
</feature>
<accession>A0A452UMV1</accession>
<dbReference type="PROSITE" id="PS00232">
    <property type="entry name" value="CADHERIN_1"/>
    <property type="match status" value="5"/>
</dbReference>
<organism evidence="12">
    <name type="scientific">Ursus maritimus</name>
    <name type="common">Polar bear</name>
    <name type="synonym">Thalarctos maritimus</name>
    <dbReference type="NCBI Taxonomy" id="29073"/>
    <lineage>
        <taxon>Eukaryota</taxon>
        <taxon>Metazoa</taxon>
        <taxon>Chordata</taxon>
        <taxon>Craniata</taxon>
        <taxon>Vertebrata</taxon>
        <taxon>Euteleostomi</taxon>
        <taxon>Mammalia</taxon>
        <taxon>Eutheria</taxon>
        <taxon>Laurasiatheria</taxon>
        <taxon>Carnivora</taxon>
        <taxon>Caniformia</taxon>
        <taxon>Ursidae</taxon>
        <taxon>Ursus</taxon>
    </lineage>
</organism>
<dbReference type="SUPFAM" id="SSF49313">
    <property type="entry name" value="Cadherin-like"/>
    <property type="match status" value="11"/>
</dbReference>
<keyword evidence="8" id="KW-0325">Glycoprotein</keyword>
<dbReference type="PRINTS" id="PR00205">
    <property type="entry name" value="CADHERIN"/>
</dbReference>
<protein>
    <submittedName>
        <fullName evidence="12">Dachsous cadherin-related 2</fullName>
    </submittedName>
</protein>
<dbReference type="FunFam" id="2.60.40.60:FF:000035">
    <property type="entry name" value="Protocadherin Fat 3"/>
    <property type="match status" value="1"/>
</dbReference>
<dbReference type="FunFam" id="2.60.40.60:FF:000226">
    <property type="entry name" value="Dachsous, isoform B"/>
    <property type="match status" value="1"/>
</dbReference>
<feature type="compositionally biased region" description="Low complexity" evidence="10">
    <location>
        <begin position="22"/>
        <end position="34"/>
    </location>
</feature>
<feature type="domain" description="Cadherin" evidence="11">
    <location>
        <begin position="425"/>
        <end position="545"/>
    </location>
</feature>
<evidence type="ECO:0000256" key="1">
    <source>
        <dbReference type="ARBA" id="ARBA00004370"/>
    </source>
</evidence>
<evidence type="ECO:0000256" key="8">
    <source>
        <dbReference type="ARBA" id="ARBA00023180"/>
    </source>
</evidence>
<evidence type="ECO:0000313" key="12">
    <source>
        <dbReference type="Ensembl" id="ENSUMAP00000022321"/>
    </source>
</evidence>
<dbReference type="Gene3D" id="2.60.40.60">
    <property type="entry name" value="Cadherins"/>
    <property type="match status" value="11"/>
</dbReference>
<comment type="subcellular location">
    <subcellularLocation>
        <location evidence="1">Membrane</location>
    </subcellularLocation>
</comment>
<feature type="domain" description="Cadherin" evidence="11">
    <location>
        <begin position="1074"/>
        <end position="1176"/>
    </location>
</feature>
<dbReference type="FunFam" id="2.60.40.60:FF:000153">
    <property type="entry name" value="Dachsous cadherin-related 2"/>
    <property type="match status" value="1"/>
</dbReference>
<evidence type="ECO:0000256" key="7">
    <source>
        <dbReference type="ARBA" id="ARBA00023136"/>
    </source>
</evidence>
<dbReference type="InterPro" id="IPR039808">
    <property type="entry name" value="Cadherin"/>
</dbReference>
<dbReference type="SMART" id="SM00112">
    <property type="entry name" value="CA"/>
    <property type="match status" value="10"/>
</dbReference>
<feature type="domain" description="Cadherin" evidence="11">
    <location>
        <begin position="546"/>
        <end position="653"/>
    </location>
</feature>
<dbReference type="GeneTree" id="ENSGT00940000162999"/>
<keyword evidence="2" id="KW-0812">Transmembrane</keyword>